<reference evidence="2 3" key="1">
    <citation type="submission" date="2023-11" db="EMBL/GenBank/DDBJ databases">
        <title>Gilvimarinus fulvus sp. nov., isolated from the surface of Kelp.</title>
        <authorList>
            <person name="Sun Y.Y."/>
            <person name="Gong Y."/>
            <person name="Du Z.J."/>
        </authorList>
    </citation>
    <scope>NUCLEOTIDE SEQUENCE [LARGE SCALE GENOMIC DNA]</scope>
    <source>
        <strain evidence="2 3">SDUM040013</strain>
    </source>
</reference>
<feature type="signal peptide" evidence="1">
    <location>
        <begin position="1"/>
        <end position="22"/>
    </location>
</feature>
<evidence type="ECO:0000313" key="2">
    <source>
        <dbReference type="EMBL" id="MDX6850244.1"/>
    </source>
</evidence>
<dbReference type="EMBL" id="JAXAFO010000021">
    <property type="protein sequence ID" value="MDX6850244.1"/>
    <property type="molecule type" value="Genomic_DNA"/>
</dbReference>
<protein>
    <recommendedName>
        <fullName evidence="4">Lipocalin-like domain-containing protein</fullName>
    </recommendedName>
</protein>
<dbReference type="Proteomes" id="UP001273505">
    <property type="component" value="Unassembled WGS sequence"/>
</dbReference>
<evidence type="ECO:0008006" key="4">
    <source>
        <dbReference type="Google" id="ProtNLM"/>
    </source>
</evidence>
<evidence type="ECO:0000313" key="3">
    <source>
        <dbReference type="Proteomes" id="UP001273505"/>
    </source>
</evidence>
<dbReference type="Gene3D" id="2.40.128.490">
    <property type="entry name" value="Uncharacterised protein PF14869, DUF4488"/>
    <property type="match status" value="1"/>
</dbReference>
<organism evidence="2 3">
    <name type="scientific">Gilvimarinus gilvus</name>
    <dbReference type="NCBI Taxonomy" id="3058038"/>
    <lineage>
        <taxon>Bacteria</taxon>
        <taxon>Pseudomonadati</taxon>
        <taxon>Pseudomonadota</taxon>
        <taxon>Gammaproteobacteria</taxon>
        <taxon>Cellvibrionales</taxon>
        <taxon>Cellvibrionaceae</taxon>
        <taxon>Gilvimarinus</taxon>
    </lineage>
</organism>
<gene>
    <name evidence="2" type="ORF">SCD92_12795</name>
</gene>
<name>A0ABU4RZD0_9GAMM</name>
<dbReference type="RefSeq" id="WP_302720872.1">
    <property type="nucleotide sequence ID" value="NZ_JAULRU010000215.1"/>
</dbReference>
<evidence type="ECO:0000256" key="1">
    <source>
        <dbReference type="SAM" id="SignalP"/>
    </source>
</evidence>
<accession>A0ABU4RZD0</accession>
<comment type="caution">
    <text evidence="2">The sequence shown here is derived from an EMBL/GenBank/DDBJ whole genome shotgun (WGS) entry which is preliminary data.</text>
</comment>
<keyword evidence="3" id="KW-1185">Reference proteome</keyword>
<keyword evidence="1" id="KW-0732">Signal</keyword>
<feature type="chain" id="PRO_5047415901" description="Lipocalin-like domain-containing protein" evidence="1">
    <location>
        <begin position="23"/>
        <end position="139"/>
    </location>
</feature>
<sequence>MTKLHFSWFIFTVFILFSSWSAAQDAPDTLAGTWELVDGWVITKDEEIKYDIDGIRSRKMLNGTDFAFVSKKQGEFWAASTGEYQIVGNQYTEIPQLLSYDVAEGTTYVFSFRLEGDDWYTERKEDGKVVEREHWRRIR</sequence>
<proteinExistence type="predicted"/>